<dbReference type="AlphaFoldDB" id="A0A229NSY3"/>
<dbReference type="Proteomes" id="UP000215145">
    <property type="component" value="Unassembled WGS sequence"/>
</dbReference>
<comment type="caution">
    <text evidence="1">The sequence shown here is derived from an EMBL/GenBank/DDBJ whole genome shotgun (WGS) entry which is preliminary data.</text>
</comment>
<organism evidence="1 2">
    <name type="scientific">Paenibacillus herberti</name>
    <dbReference type="NCBI Taxonomy" id="1619309"/>
    <lineage>
        <taxon>Bacteria</taxon>
        <taxon>Bacillati</taxon>
        <taxon>Bacillota</taxon>
        <taxon>Bacilli</taxon>
        <taxon>Bacillales</taxon>
        <taxon>Paenibacillaceae</taxon>
        <taxon>Paenibacillus</taxon>
    </lineage>
</organism>
<dbReference type="Pfam" id="PF09929">
    <property type="entry name" value="DUF2161"/>
    <property type="match status" value="1"/>
</dbReference>
<accession>A0A229NSY3</accession>
<dbReference type="EMBL" id="NMUQ01000004">
    <property type="protein sequence ID" value="OXM13001.1"/>
    <property type="molecule type" value="Genomic_DNA"/>
</dbReference>
<evidence type="ECO:0000313" key="2">
    <source>
        <dbReference type="Proteomes" id="UP000215145"/>
    </source>
</evidence>
<protein>
    <submittedName>
        <fullName evidence="1">Uncharacterized protein</fullName>
    </submittedName>
</protein>
<dbReference type="RefSeq" id="WP_089526602.1">
    <property type="nucleotide sequence ID" value="NZ_NMUQ01000004.1"/>
</dbReference>
<keyword evidence="2" id="KW-1185">Reference proteome</keyword>
<name>A0A229NSY3_9BACL</name>
<evidence type="ECO:0000313" key="1">
    <source>
        <dbReference type="EMBL" id="OXM13001.1"/>
    </source>
</evidence>
<reference evidence="1 2" key="1">
    <citation type="submission" date="2017-07" db="EMBL/GenBank/DDBJ databases">
        <title>Paenibacillus herberti R33 genome sequencing and assembly.</title>
        <authorList>
            <person name="Su W."/>
        </authorList>
    </citation>
    <scope>NUCLEOTIDE SEQUENCE [LARGE SCALE GENOMIC DNA]</scope>
    <source>
        <strain evidence="1 2">R33</strain>
    </source>
</reference>
<dbReference type="InterPro" id="IPR018679">
    <property type="entry name" value="DUF2161"/>
</dbReference>
<sequence>MAVREEAELYGPVKAYLEARGYEVKGEVMHCDLVAMRPDGSDLFIVEMKKTFTLALLLQGVERLRVADRVMLVVERNRSKKGAVNQRFGELAELCRMLGLGLMTVTFYKTKGPALELLCEPGDAPLRGRRRSRERRLLQEFRERSGDYNIGGSGRVQGNTLMTAYREKALRCAWALQAHGQLSPARVRELSGFAGAGGMLRANYYGWFAKVQRGVYSLLPAGEAALAEHAAVVDGWLRQQGAPRD</sequence>
<dbReference type="OrthoDB" id="9795163at2"/>
<proteinExistence type="predicted"/>
<gene>
    <name evidence="1" type="ORF">CGZ75_22720</name>
</gene>